<dbReference type="SUPFAM" id="SSF141868">
    <property type="entry name" value="EAL domain-like"/>
    <property type="match status" value="1"/>
</dbReference>
<dbReference type="SMART" id="SM00267">
    <property type="entry name" value="GGDEF"/>
    <property type="match status" value="1"/>
</dbReference>
<keyword evidence="2" id="KW-0472">Membrane</keyword>
<sequence length="819" mass="93161">MFFSRFSRSLKGFAALIIAAGVIVFFVCRIIVDSLIKAVERYLDGVCGGQNPEAAGIAGDILNDVESRLVPAVTGTILLTTFLLILVGGYLFYLKNRIRKSQNTLKSAVDAANIITITLDRSGTILDFNKHAQRLFQDIGTERPDSFISLLSLKDAEKLNKRMDRRAATELNPHFELRLKAGEGYRHLYCSVEPAGPEIGRESYELIAVDITDRAQKEIQLKESHAELRSVYEKLVASEDALKAQLDELTRQKLKLQESEARYELVIDAAQIGILDWDAVEKKARYSDKWYEIFGFDKGDPTVDLNTWRSYVPPEEAEELHRMMEKHFEQKTSYMECEFRYNKKGLKWIRAVGKSLWDQDGNLIRVAWAYTDITAKKETEEKINKLAYTDLLTGLPNKISLAERFTRELENRHMSMALLLIDLDDFKLVNETYGHLTGDRILIEVAERLRQIIGENMFLARLGGDEFAILIWDFDSEHSLAHLAQEIEEKVDGFIGINDANISLSTSIGITRFPQDAQSFDGLFKNAEMAMYKAKDKKCKYMFYHRELNDAVVERLNLINCLKGALEGDEFIVHYQPQFDTRSKRIVALEALLRWENRYLGRVPPSRFIPVAEETGLIIPIGEFVLRSALAFLKKLRERGHDQLIMSVNISIIQLMQKDFTGLVLDLLQEYRIPSCFLELEITESIMLESVAAAQENILLLREAGVKIALDDFGTGYSSLNYLMHLPINTIKIDKSFIDHIGQARESGLLVSAIMTIGRKLGLTTVAEGVEFQEQMDYLMRRKCDRVQGFLVSRPLPESDVEMLLEQKKASGEKSGGKL</sequence>
<evidence type="ECO:0000313" key="6">
    <source>
        <dbReference type="EMBL" id="SHJ58158.1"/>
    </source>
</evidence>
<evidence type="ECO:0000259" key="3">
    <source>
        <dbReference type="PROSITE" id="PS50113"/>
    </source>
</evidence>
<dbReference type="InterPro" id="IPR001633">
    <property type="entry name" value="EAL_dom"/>
</dbReference>
<keyword evidence="2" id="KW-0812">Transmembrane</keyword>
<keyword evidence="7" id="KW-1185">Reference proteome</keyword>
<dbReference type="PROSITE" id="PS50113">
    <property type="entry name" value="PAC"/>
    <property type="match status" value="1"/>
</dbReference>
<dbReference type="InterPro" id="IPR035919">
    <property type="entry name" value="EAL_sf"/>
</dbReference>
<dbReference type="SMART" id="SM00052">
    <property type="entry name" value="EAL"/>
    <property type="match status" value="1"/>
</dbReference>
<dbReference type="CDD" id="cd01948">
    <property type="entry name" value="EAL"/>
    <property type="match status" value="1"/>
</dbReference>
<dbReference type="PANTHER" id="PTHR44757">
    <property type="entry name" value="DIGUANYLATE CYCLASE DGCP"/>
    <property type="match status" value="1"/>
</dbReference>
<gene>
    <name evidence="6" type="ORF">SAMN05444373_10794</name>
</gene>
<keyword evidence="1" id="KW-0175">Coiled coil</keyword>
<feature type="transmembrane region" description="Helical" evidence="2">
    <location>
        <begin position="12"/>
        <end position="32"/>
    </location>
</feature>
<dbReference type="CDD" id="cd01949">
    <property type="entry name" value="GGDEF"/>
    <property type="match status" value="1"/>
</dbReference>
<evidence type="ECO:0000313" key="7">
    <source>
        <dbReference type="Proteomes" id="UP000324781"/>
    </source>
</evidence>
<dbReference type="InterPro" id="IPR035965">
    <property type="entry name" value="PAS-like_dom_sf"/>
</dbReference>
<protein>
    <submittedName>
        <fullName evidence="6">PAS domain S-box-containing protein/diguanylate cyclase (GGDEF) domain-containing protein</fullName>
    </submittedName>
</protein>
<dbReference type="InterPro" id="IPR029787">
    <property type="entry name" value="Nucleotide_cyclase"/>
</dbReference>
<dbReference type="InterPro" id="IPR000014">
    <property type="entry name" value="PAS"/>
</dbReference>
<dbReference type="Gene3D" id="3.30.70.270">
    <property type="match status" value="1"/>
</dbReference>
<dbReference type="PANTHER" id="PTHR44757:SF2">
    <property type="entry name" value="BIOFILM ARCHITECTURE MAINTENANCE PROTEIN MBAA"/>
    <property type="match status" value="1"/>
</dbReference>
<dbReference type="SMART" id="SM00091">
    <property type="entry name" value="PAS"/>
    <property type="match status" value="2"/>
</dbReference>
<dbReference type="Pfam" id="PF08447">
    <property type="entry name" value="PAS_3"/>
    <property type="match status" value="1"/>
</dbReference>
<dbReference type="InterPro" id="IPR013655">
    <property type="entry name" value="PAS_fold_3"/>
</dbReference>
<dbReference type="InterPro" id="IPR052155">
    <property type="entry name" value="Biofilm_reg_signaling"/>
</dbReference>
<accession>A0A1M6KGW4</accession>
<name>A0A1M6KGW4_9FIRM</name>
<dbReference type="InterPro" id="IPR043128">
    <property type="entry name" value="Rev_trsase/Diguanyl_cyclase"/>
</dbReference>
<dbReference type="InterPro" id="IPR000700">
    <property type="entry name" value="PAS-assoc_C"/>
</dbReference>
<dbReference type="Gene3D" id="3.30.450.20">
    <property type="entry name" value="PAS domain"/>
    <property type="match status" value="2"/>
</dbReference>
<feature type="coiled-coil region" evidence="1">
    <location>
        <begin position="232"/>
        <end position="262"/>
    </location>
</feature>
<feature type="transmembrane region" description="Helical" evidence="2">
    <location>
        <begin position="69"/>
        <end position="93"/>
    </location>
</feature>
<feature type="domain" description="EAL" evidence="4">
    <location>
        <begin position="555"/>
        <end position="809"/>
    </location>
</feature>
<evidence type="ECO:0000259" key="4">
    <source>
        <dbReference type="PROSITE" id="PS50883"/>
    </source>
</evidence>
<dbReference type="Pfam" id="PF00990">
    <property type="entry name" value="GGDEF"/>
    <property type="match status" value="1"/>
</dbReference>
<dbReference type="SUPFAM" id="SSF55785">
    <property type="entry name" value="PYP-like sensor domain (PAS domain)"/>
    <property type="match status" value="2"/>
</dbReference>
<dbReference type="NCBIfam" id="TIGR00254">
    <property type="entry name" value="GGDEF"/>
    <property type="match status" value="1"/>
</dbReference>
<dbReference type="EMBL" id="FQZP01000079">
    <property type="protein sequence ID" value="SHJ58158.1"/>
    <property type="molecule type" value="Genomic_DNA"/>
</dbReference>
<keyword evidence="2" id="KW-1133">Transmembrane helix</keyword>
<evidence type="ECO:0000256" key="2">
    <source>
        <dbReference type="SAM" id="Phobius"/>
    </source>
</evidence>
<organism evidence="6 7">
    <name type="scientific">Thermoclostridium caenicola</name>
    <dbReference type="NCBI Taxonomy" id="659425"/>
    <lineage>
        <taxon>Bacteria</taxon>
        <taxon>Bacillati</taxon>
        <taxon>Bacillota</taxon>
        <taxon>Clostridia</taxon>
        <taxon>Eubacteriales</taxon>
        <taxon>Oscillospiraceae</taxon>
        <taxon>Thermoclostridium</taxon>
    </lineage>
</organism>
<proteinExistence type="predicted"/>
<evidence type="ECO:0000259" key="5">
    <source>
        <dbReference type="PROSITE" id="PS50887"/>
    </source>
</evidence>
<dbReference type="Gene3D" id="3.20.20.450">
    <property type="entry name" value="EAL domain"/>
    <property type="match status" value="1"/>
</dbReference>
<feature type="domain" description="GGDEF" evidence="5">
    <location>
        <begin position="414"/>
        <end position="546"/>
    </location>
</feature>
<dbReference type="PROSITE" id="PS50883">
    <property type="entry name" value="EAL"/>
    <property type="match status" value="1"/>
</dbReference>
<dbReference type="RefSeq" id="WP_149679693.1">
    <property type="nucleotide sequence ID" value="NZ_FQZP01000079.1"/>
</dbReference>
<dbReference type="AlphaFoldDB" id="A0A1M6KGW4"/>
<dbReference type="Proteomes" id="UP000324781">
    <property type="component" value="Unassembled WGS sequence"/>
</dbReference>
<dbReference type="PROSITE" id="PS50887">
    <property type="entry name" value="GGDEF"/>
    <property type="match status" value="1"/>
</dbReference>
<feature type="domain" description="PAC" evidence="3">
    <location>
        <begin position="333"/>
        <end position="385"/>
    </location>
</feature>
<dbReference type="OrthoDB" id="9762141at2"/>
<reference evidence="6 7" key="1">
    <citation type="submission" date="2016-11" db="EMBL/GenBank/DDBJ databases">
        <authorList>
            <person name="Varghese N."/>
            <person name="Submissions S."/>
        </authorList>
    </citation>
    <scope>NUCLEOTIDE SEQUENCE [LARGE SCALE GENOMIC DNA]</scope>
    <source>
        <strain evidence="6 7">DSM 19027</strain>
    </source>
</reference>
<dbReference type="Pfam" id="PF00563">
    <property type="entry name" value="EAL"/>
    <property type="match status" value="1"/>
</dbReference>
<dbReference type="NCBIfam" id="TIGR00229">
    <property type="entry name" value="sensory_box"/>
    <property type="match status" value="1"/>
</dbReference>
<dbReference type="InterPro" id="IPR000160">
    <property type="entry name" value="GGDEF_dom"/>
</dbReference>
<dbReference type="SUPFAM" id="SSF55073">
    <property type="entry name" value="Nucleotide cyclase"/>
    <property type="match status" value="1"/>
</dbReference>
<evidence type="ECO:0000256" key="1">
    <source>
        <dbReference type="SAM" id="Coils"/>
    </source>
</evidence>